<evidence type="ECO:0000259" key="6">
    <source>
        <dbReference type="PROSITE" id="PS50808"/>
    </source>
</evidence>
<dbReference type="InterPro" id="IPR006597">
    <property type="entry name" value="Sel1-like"/>
</dbReference>
<proteinExistence type="predicted"/>
<evidence type="ECO:0000256" key="1">
    <source>
        <dbReference type="ARBA" id="ARBA00022723"/>
    </source>
</evidence>
<reference evidence="7" key="1">
    <citation type="submission" date="2013-07" db="EMBL/GenBank/DDBJ databases">
        <title>The genome of an arbuscular mycorrhizal fungus provides insights into the evolution of the oldest plant symbiosis.</title>
        <authorList>
            <consortium name="DOE Joint Genome Institute"/>
            <person name="Tisserant E."/>
            <person name="Malbreil M."/>
            <person name="Kuo A."/>
            <person name="Kohler A."/>
            <person name="Symeonidi A."/>
            <person name="Balestrini R."/>
            <person name="Charron P."/>
            <person name="Duensing N."/>
            <person name="Frei-dit-Frey N."/>
            <person name="Gianinazzi-Pearson V."/>
            <person name="Gilbert B."/>
            <person name="Handa Y."/>
            <person name="Hijri M."/>
            <person name="Kaul R."/>
            <person name="Kawaguchi M."/>
            <person name="Krajinski F."/>
            <person name="Lammers P."/>
            <person name="Lapierre D."/>
            <person name="Masclaux F.G."/>
            <person name="Murat C."/>
            <person name="Morin E."/>
            <person name="Ndikumana S."/>
            <person name="Pagni M."/>
            <person name="Petitpierre D."/>
            <person name="Requena N."/>
            <person name="Rosikiewicz P."/>
            <person name="Riley R."/>
            <person name="Saito K."/>
            <person name="San Clemente H."/>
            <person name="Shapiro H."/>
            <person name="van Tuinen D."/>
            <person name="Becard G."/>
            <person name="Bonfante P."/>
            <person name="Paszkowski U."/>
            <person name="Shachar-Hill Y."/>
            <person name="Young J.P."/>
            <person name="Sanders I.R."/>
            <person name="Henrissat B."/>
            <person name="Rensing S.A."/>
            <person name="Grigoriev I.V."/>
            <person name="Corradi N."/>
            <person name="Roux C."/>
            <person name="Martin F."/>
        </authorList>
    </citation>
    <scope>NUCLEOTIDE SEQUENCE</scope>
    <source>
        <strain evidence="7">DAOM 197198</strain>
    </source>
</reference>
<keyword evidence="2 4" id="KW-0863">Zinc-finger</keyword>
<keyword evidence="1" id="KW-0479">Metal-binding</keyword>
<feature type="domain" description="BED-type" evidence="6">
    <location>
        <begin position="3"/>
        <end position="58"/>
    </location>
</feature>
<dbReference type="InterPro" id="IPR003656">
    <property type="entry name" value="Znf_BED"/>
</dbReference>
<feature type="compositionally biased region" description="Polar residues" evidence="5">
    <location>
        <begin position="615"/>
        <end position="632"/>
    </location>
</feature>
<dbReference type="Pfam" id="PF08238">
    <property type="entry name" value="Sel1"/>
    <property type="match status" value="12"/>
</dbReference>
<dbReference type="EMBL" id="KI300754">
    <property type="protein sequence ID" value="ERZ96053.1"/>
    <property type="molecule type" value="Genomic_DNA"/>
</dbReference>
<dbReference type="AlphaFoldDB" id="U9SJG8"/>
<name>U9SJG8_RHIID</name>
<gene>
    <name evidence="7" type="ORF">GLOINDRAFT_13001</name>
</gene>
<dbReference type="PANTHER" id="PTHR43628">
    <property type="entry name" value="ACTIVATOR OF C KINASE PROTEIN 1-RELATED"/>
    <property type="match status" value="1"/>
</dbReference>
<accession>U9SJG8</accession>
<protein>
    <recommendedName>
        <fullName evidence="6">BED-type domain-containing protein</fullName>
    </recommendedName>
</protein>
<keyword evidence="3" id="KW-0862">Zinc</keyword>
<feature type="compositionally biased region" description="Basic and acidic residues" evidence="5">
    <location>
        <begin position="692"/>
        <end position="714"/>
    </location>
</feature>
<dbReference type="SUPFAM" id="SSF81901">
    <property type="entry name" value="HCP-like"/>
    <property type="match status" value="3"/>
</dbReference>
<evidence type="ECO:0000256" key="3">
    <source>
        <dbReference type="ARBA" id="ARBA00022833"/>
    </source>
</evidence>
<evidence type="ECO:0000313" key="7">
    <source>
        <dbReference type="EMBL" id="ERZ96053.1"/>
    </source>
</evidence>
<dbReference type="InterPro" id="IPR052945">
    <property type="entry name" value="Mitotic_Regulator"/>
</dbReference>
<dbReference type="GO" id="GO:0003677">
    <property type="term" value="F:DNA binding"/>
    <property type="evidence" value="ECO:0007669"/>
    <property type="project" value="InterPro"/>
</dbReference>
<sequence>MEREKKQVWKHWTVIKKDKNKKHPRAQCNYCRQKVFERAIPKRMQNHLDKCSDAPDNAKSPKTRHNFGSYLNEEEQKPFKLLLNKALTLVEMLSSYPSAVQWYQKDAENGNVFAQYFLGKCYENGDGFEKDEYKAFEWYKKSAEKEYSKAQCRLGFFYKNGVGTEKDLEEAFNWYQKAAENGCKEAQYNLGLCYINGDGIEKDVNEALKWYKKSAEQEHNEKQNKLGYFYNYGIGTDEHSKAFYWNQKAVENGDEKAQYNLALCYEYGDGIEKDEAKALEWYKKSAEQGYTDAQDSLGTCYRNGIGTEKDLEKAFYWYQKAAENNECKEAQYNLAVCYENGIGVEKDEVKAFELYKKLTEEEYSKAQNKLGYLYENGIGIEKDLEAAFCWYQKAAENENKFAQYNLGACYEDGVGVEENKVKALEWYKKSAIQEYSKAQSQVGSFYKNGIGTEKNLKEAFYWYERAAKYGDKYAQYNLGVCYEVGIGVKKDEVKAFKWYKKSAKQGYTDAQAQLEQNISSWVPELPAFEHGIMEGRVVIGHQLWTSKVPDSGHERWVELELEGGNLGNISRMLLMFLSYFIGTGSLVPSTPLNPSTPINLSLSSQAEPQLGFPQGISSQAESTPSNSRNHNTIQDHRHYDKPTSLLISSNSTDLGQSMPIVDALYNEDKFQVEDKLSRQIKLPCQNASRLDQQNHYDGNEQDEPHINSEFDDFSRRRKINSTTGNSDEESKNNACNPMVLSECSTRIRALSSQLGSLLRVNTPEGNVRAEKKLCHLVLPKDRIKIWKNKADSSVCQVLLGDEINGVHGCRSNLPITTFAKFMIVLWLEVGKPFEEDDEILAFKKAKETEARKNGKSVGEIIKTRSAEEIILSMKGNIRQ</sequence>
<evidence type="ECO:0000256" key="4">
    <source>
        <dbReference type="PROSITE-ProRule" id="PRU00027"/>
    </source>
</evidence>
<dbReference type="HOGENOM" id="CLU_327358_0_0_1"/>
<dbReference type="PANTHER" id="PTHR43628:SF1">
    <property type="entry name" value="CHITIN SYNTHASE REGULATORY FACTOR 2-RELATED"/>
    <property type="match status" value="1"/>
</dbReference>
<evidence type="ECO:0000256" key="5">
    <source>
        <dbReference type="SAM" id="MobiDB-lite"/>
    </source>
</evidence>
<evidence type="ECO:0000256" key="2">
    <source>
        <dbReference type="ARBA" id="ARBA00022771"/>
    </source>
</evidence>
<dbReference type="VEuPathDB" id="FungiDB:RhiirFUN_024024"/>
<dbReference type="VEuPathDB" id="FungiDB:RhiirFUN_024028"/>
<organism evidence="7">
    <name type="scientific">Rhizophagus irregularis (strain DAOM 181602 / DAOM 197198 / MUCL 43194)</name>
    <name type="common">Arbuscular mycorrhizal fungus</name>
    <name type="synonym">Glomus intraradices</name>
    <dbReference type="NCBI Taxonomy" id="747089"/>
    <lineage>
        <taxon>Eukaryota</taxon>
        <taxon>Fungi</taxon>
        <taxon>Fungi incertae sedis</taxon>
        <taxon>Mucoromycota</taxon>
        <taxon>Glomeromycotina</taxon>
        <taxon>Glomeromycetes</taxon>
        <taxon>Glomerales</taxon>
        <taxon>Glomeraceae</taxon>
        <taxon>Rhizophagus</taxon>
    </lineage>
</organism>
<feature type="region of interest" description="Disordered" evidence="5">
    <location>
        <begin position="609"/>
        <end position="652"/>
    </location>
</feature>
<dbReference type="SMART" id="SM00671">
    <property type="entry name" value="SEL1"/>
    <property type="match status" value="11"/>
</dbReference>
<dbReference type="PROSITE" id="PS50808">
    <property type="entry name" value="ZF_BED"/>
    <property type="match status" value="1"/>
</dbReference>
<dbReference type="Gene3D" id="1.25.40.10">
    <property type="entry name" value="Tetratricopeptide repeat domain"/>
    <property type="match status" value="4"/>
</dbReference>
<dbReference type="GO" id="GO:0008270">
    <property type="term" value="F:zinc ion binding"/>
    <property type="evidence" value="ECO:0007669"/>
    <property type="project" value="UniProtKB-KW"/>
</dbReference>
<dbReference type="VEuPathDB" id="FungiDB:RhiirFUN_024023"/>
<dbReference type="eggNOG" id="KOG1550">
    <property type="taxonomic scope" value="Eukaryota"/>
</dbReference>
<dbReference type="InterPro" id="IPR011990">
    <property type="entry name" value="TPR-like_helical_dom_sf"/>
</dbReference>
<feature type="region of interest" description="Disordered" evidence="5">
    <location>
        <begin position="684"/>
        <end position="733"/>
    </location>
</feature>